<organism evidence="1 2">
    <name type="scientific">Hyalomma marginatum</name>
    <dbReference type="NCBI Taxonomy" id="34627"/>
    <lineage>
        <taxon>Eukaryota</taxon>
        <taxon>Metazoa</taxon>
        <taxon>Ecdysozoa</taxon>
        <taxon>Arthropoda</taxon>
        <taxon>Chelicerata</taxon>
        <taxon>Arachnida</taxon>
        <taxon>Acari</taxon>
        <taxon>Parasitiformes</taxon>
        <taxon>Ixodida</taxon>
        <taxon>Ixodoidea</taxon>
        <taxon>Ixodidae</taxon>
        <taxon>Hyalomminae</taxon>
        <taxon>Hyalomma</taxon>
    </lineage>
</organism>
<keyword evidence="2" id="KW-1185">Reference proteome</keyword>
<accession>A0A8S4BXE6</accession>
<comment type="caution">
    <text evidence="1">The sequence shown here is derived from an EMBL/GenBank/DDBJ whole genome shotgun (WGS) entry which is preliminary data.</text>
</comment>
<reference evidence="1" key="1">
    <citation type="submission" date="2021-06" db="EMBL/GenBank/DDBJ databases">
        <authorList>
            <person name="Nardi T."/>
            <person name="Nardi T."/>
        </authorList>
    </citation>
    <scope>NUCLEOTIDE SEQUENCE</scope>
</reference>
<proteinExistence type="predicted"/>
<protein>
    <submittedName>
        <fullName evidence="1">Uncharacterized protein</fullName>
    </submittedName>
</protein>
<dbReference type="Proteomes" id="UP000837675">
    <property type="component" value="Unassembled WGS sequence"/>
</dbReference>
<dbReference type="EMBL" id="CAJVAF010000304">
    <property type="protein sequence ID" value="CAG7594380.1"/>
    <property type="molecule type" value="Genomic_DNA"/>
</dbReference>
<sequence>MLVKVTYIKLIQITTIRFKNFDSNQDKIVLFCRNRGINSTDIKSCYFNDNQVNFLIVNDVDDREVCGLVKAWPVLAKIPHSK</sequence>
<evidence type="ECO:0000313" key="1">
    <source>
        <dbReference type="EMBL" id="CAG7594380.1"/>
    </source>
</evidence>
<evidence type="ECO:0000313" key="2">
    <source>
        <dbReference type="Proteomes" id="UP000837675"/>
    </source>
</evidence>
<name>A0A8S4BXE6_9ACAR</name>
<gene>
    <name evidence="1" type="ORF">MHYMCMPASI_00768</name>
</gene>
<dbReference type="AlphaFoldDB" id="A0A8S4BXE6"/>